<dbReference type="InterPro" id="IPR015944">
    <property type="entry name" value="Gly-tRNA-synth_bsu"/>
</dbReference>
<comment type="catalytic activity">
    <reaction evidence="9 10">
        <text>tRNA(Gly) + glycine + ATP = glycyl-tRNA(Gly) + AMP + diphosphate</text>
        <dbReference type="Rhea" id="RHEA:16013"/>
        <dbReference type="Rhea" id="RHEA-COMP:9664"/>
        <dbReference type="Rhea" id="RHEA-COMP:9683"/>
        <dbReference type="ChEBI" id="CHEBI:30616"/>
        <dbReference type="ChEBI" id="CHEBI:33019"/>
        <dbReference type="ChEBI" id="CHEBI:57305"/>
        <dbReference type="ChEBI" id="CHEBI:78442"/>
        <dbReference type="ChEBI" id="CHEBI:78522"/>
        <dbReference type="ChEBI" id="CHEBI:456215"/>
        <dbReference type="EC" id="6.1.1.14"/>
    </reaction>
</comment>
<evidence type="ECO:0000256" key="6">
    <source>
        <dbReference type="ARBA" id="ARBA00022840"/>
    </source>
</evidence>
<keyword evidence="3 10" id="KW-0963">Cytoplasm</keyword>
<dbReference type="AlphaFoldDB" id="A0A538SI03"/>
<evidence type="ECO:0000313" key="14">
    <source>
        <dbReference type="Proteomes" id="UP000320184"/>
    </source>
</evidence>
<dbReference type="InterPro" id="IPR006194">
    <property type="entry name" value="Gly-tRNA-synth_heterodimer"/>
</dbReference>
<dbReference type="EMBL" id="VBOT01000085">
    <property type="protein sequence ID" value="TMQ50993.1"/>
    <property type="molecule type" value="Genomic_DNA"/>
</dbReference>
<evidence type="ECO:0000256" key="7">
    <source>
        <dbReference type="ARBA" id="ARBA00022917"/>
    </source>
</evidence>
<proteinExistence type="inferred from homology"/>
<keyword evidence="4 10" id="KW-0436">Ligase</keyword>
<name>A0A538SI03_UNCEI</name>
<dbReference type="Pfam" id="PF05746">
    <property type="entry name" value="DALR_1"/>
    <property type="match status" value="1"/>
</dbReference>
<keyword evidence="5 10" id="KW-0547">Nucleotide-binding</keyword>
<evidence type="ECO:0000313" key="13">
    <source>
        <dbReference type="EMBL" id="TMQ50993.1"/>
    </source>
</evidence>
<organism evidence="13 14">
    <name type="scientific">Eiseniibacteriota bacterium</name>
    <dbReference type="NCBI Taxonomy" id="2212470"/>
    <lineage>
        <taxon>Bacteria</taxon>
        <taxon>Candidatus Eiseniibacteriota</taxon>
    </lineage>
</organism>
<reference evidence="13 14" key="1">
    <citation type="journal article" date="2019" name="Nat. Microbiol.">
        <title>Mediterranean grassland soil C-N compound turnover is dependent on rainfall and depth, and is mediated by genomically divergent microorganisms.</title>
        <authorList>
            <person name="Diamond S."/>
            <person name="Andeer P.F."/>
            <person name="Li Z."/>
            <person name="Crits-Christoph A."/>
            <person name="Burstein D."/>
            <person name="Anantharaman K."/>
            <person name="Lane K.R."/>
            <person name="Thomas B.C."/>
            <person name="Pan C."/>
            <person name="Northen T.R."/>
            <person name="Banfield J.F."/>
        </authorList>
    </citation>
    <scope>NUCLEOTIDE SEQUENCE [LARGE SCALE GENOMIC DNA]</scope>
    <source>
        <strain evidence="13">WS_3</strain>
    </source>
</reference>
<keyword evidence="6 10" id="KW-0067">ATP-binding</keyword>
<comment type="caution">
    <text evidence="13">The sequence shown here is derived from an EMBL/GenBank/DDBJ whole genome shotgun (WGS) entry which is preliminary data.</text>
</comment>
<dbReference type="NCBIfam" id="TIGR00211">
    <property type="entry name" value="glyS"/>
    <property type="match status" value="1"/>
</dbReference>
<dbReference type="HAMAP" id="MF_00255">
    <property type="entry name" value="Gly_tRNA_synth_beta"/>
    <property type="match status" value="1"/>
</dbReference>
<evidence type="ECO:0000259" key="12">
    <source>
        <dbReference type="Pfam" id="PF05746"/>
    </source>
</evidence>
<keyword evidence="8 10" id="KW-0030">Aminoacyl-tRNA synthetase</keyword>
<dbReference type="PANTHER" id="PTHR30075">
    <property type="entry name" value="GLYCYL-TRNA SYNTHETASE"/>
    <property type="match status" value="1"/>
</dbReference>
<evidence type="ECO:0000256" key="2">
    <source>
        <dbReference type="ARBA" id="ARBA00008226"/>
    </source>
</evidence>
<evidence type="ECO:0000256" key="9">
    <source>
        <dbReference type="ARBA" id="ARBA00047937"/>
    </source>
</evidence>
<dbReference type="GO" id="GO:0006426">
    <property type="term" value="P:glycyl-tRNA aminoacylation"/>
    <property type="evidence" value="ECO:0007669"/>
    <property type="project" value="UniProtKB-UniRule"/>
</dbReference>
<dbReference type="GO" id="GO:0004814">
    <property type="term" value="F:arginine-tRNA ligase activity"/>
    <property type="evidence" value="ECO:0007669"/>
    <property type="project" value="InterPro"/>
</dbReference>
<comment type="subunit">
    <text evidence="10">Tetramer of two alpha and two beta subunits.</text>
</comment>
<evidence type="ECO:0000256" key="4">
    <source>
        <dbReference type="ARBA" id="ARBA00022598"/>
    </source>
</evidence>
<dbReference type="GO" id="GO:0005829">
    <property type="term" value="C:cytosol"/>
    <property type="evidence" value="ECO:0007669"/>
    <property type="project" value="TreeGrafter"/>
</dbReference>
<comment type="subcellular location">
    <subcellularLocation>
        <location evidence="1 10">Cytoplasm</location>
    </subcellularLocation>
</comment>
<evidence type="ECO:0000256" key="1">
    <source>
        <dbReference type="ARBA" id="ARBA00004496"/>
    </source>
</evidence>
<dbReference type="PROSITE" id="PS50861">
    <property type="entry name" value="AA_TRNA_LIGASE_II_GLYAB"/>
    <property type="match status" value="1"/>
</dbReference>
<feature type="region of interest" description="Disordered" evidence="11">
    <location>
        <begin position="1"/>
        <end position="37"/>
    </location>
</feature>
<dbReference type="Proteomes" id="UP000320184">
    <property type="component" value="Unassembled WGS sequence"/>
</dbReference>
<gene>
    <name evidence="10" type="primary">glyS</name>
    <name evidence="13" type="ORF">E6K73_06875</name>
</gene>
<dbReference type="Pfam" id="PF02092">
    <property type="entry name" value="tRNA_synt_2f"/>
    <property type="match status" value="1"/>
</dbReference>
<evidence type="ECO:0000256" key="8">
    <source>
        <dbReference type="ARBA" id="ARBA00023146"/>
    </source>
</evidence>
<dbReference type="EC" id="6.1.1.14" evidence="10"/>
<evidence type="ECO:0000256" key="3">
    <source>
        <dbReference type="ARBA" id="ARBA00022490"/>
    </source>
</evidence>
<sequence>MLAPLQRARRPRRDLGERAGGLHRPRAPARAPGGAGVSEAARIARLPAPQGRGRARQVAGGRRRLTRDLLFEIGVEELPAGYVPPALRQLERDARQALEERRLAFGAVKVYGTPRRLALQVRELAERQADHEEEVIGPAARVAYDAEGKPTRALIGFCQGRGVDPSAARTIETPKGPYVAVTVHLSGRPALEVLSEILASLATRLQFPKTMRWLEDPNVRFARPVRWLTALFGDDRVPVWAFGVESARHSHGHRFTAREPVEIPAASRYLETLVGAGVIADPGARLKRLGEQIDKLARAAGGRPVPDDELLEINNFMLEWPSAFSGSFDQRYLDLPREVIVTALREHQRFFAVEDTEGRLLPSFIATRNGDSRGLERVRRGNQDVLVARLEDARFYWEMDLKHPPESRLEALAGVVWMEGLGSLRDKAARLESLGGWLAERLSPTHAAEVRRAALLCKTDLLSEMIGSGKEYASLEGVMGGHYARRAGESHAVATAIAEHYRPRGPADALPETDGGAILSLADKLDHVAGAFVAGKVPSGSEDPYGVRRAGNGVVRILIEQRRHLDLHDATMETTRPLFAADPELPHAAIMKKLGEFWRGRVASALDERGVAYDTRDAALAARVVLEGAPSAEAGARGAVRRPGWIDPCDCLMRARVLGEFRADPRFQPLVILFKRVANILKAATETLPETLDRGRLAEPPEQELAGALDSARARTDPLWTRRAYGEILPALLEMEQAIHGFFDRVLVNTEDLPVRLNRLRLLAEVRDLFARGWDLSQVVVEGAKA</sequence>
<comment type="similarity">
    <text evidence="2 10">Belongs to the class-II aminoacyl-tRNA synthetase family.</text>
</comment>
<dbReference type="SUPFAM" id="SSF109604">
    <property type="entry name" value="HD-domain/PDEase-like"/>
    <property type="match status" value="1"/>
</dbReference>
<dbReference type="GO" id="GO:0004820">
    <property type="term" value="F:glycine-tRNA ligase activity"/>
    <property type="evidence" value="ECO:0007669"/>
    <property type="project" value="UniProtKB-UniRule"/>
</dbReference>
<evidence type="ECO:0000256" key="5">
    <source>
        <dbReference type="ARBA" id="ARBA00022741"/>
    </source>
</evidence>
<evidence type="ECO:0000256" key="10">
    <source>
        <dbReference type="HAMAP-Rule" id="MF_00255"/>
    </source>
</evidence>
<keyword evidence="7 10" id="KW-0648">Protein biosynthesis</keyword>
<accession>A0A538SI03</accession>
<dbReference type="GO" id="GO:0006420">
    <property type="term" value="P:arginyl-tRNA aminoacylation"/>
    <property type="evidence" value="ECO:0007669"/>
    <property type="project" value="InterPro"/>
</dbReference>
<protein>
    <recommendedName>
        <fullName evidence="10">Glycine--tRNA ligase beta subunit</fullName>
        <ecNumber evidence="10">6.1.1.14</ecNumber>
    </recommendedName>
    <alternativeName>
        <fullName evidence="10">Glycyl-tRNA synthetase beta subunit</fullName>
        <shortName evidence="10">GlyRS</shortName>
    </alternativeName>
</protein>
<feature type="domain" description="DALR anticodon binding" evidence="12">
    <location>
        <begin position="675"/>
        <end position="776"/>
    </location>
</feature>
<evidence type="ECO:0000256" key="11">
    <source>
        <dbReference type="SAM" id="MobiDB-lite"/>
    </source>
</evidence>
<dbReference type="GO" id="GO:0005524">
    <property type="term" value="F:ATP binding"/>
    <property type="evidence" value="ECO:0007669"/>
    <property type="project" value="UniProtKB-UniRule"/>
</dbReference>
<dbReference type="PRINTS" id="PR01045">
    <property type="entry name" value="TRNASYNTHGB"/>
</dbReference>
<dbReference type="InterPro" id="IPR008909">
    <property type="entry name" value="DALR_anticod-bd"/>
</dbReference>
<dbReference type="PANTHER" id="PTHR30075:SF2">
    <property type="entry name" value="GLYCINE--TRNA LIGASE, CHLOROPLASTIC_MITOCHONDRIAL 2"/>
    <property type="match status" value="1"/>
</dbReference>